<dbReference type="AlphaFoldDB" id="H1XVK6"/>
<dbReference type="GO" id="GO:0004550">
    <property type="term" value="F:nucleoside diphosphate kinase activity"/>
    <property type="evidence" value="ECO:0007669"/>
    <property type="project" value="UniProtKB-UniRule"/>
</dbReference>
<keyword evidence="10 12" id="KW-0460">Magnesium</keyword>
<name>H1XVK6_CALAY</name>
<keyword evidence="6 12" id="KW-0479">Metal-binding</keyword>
<feature type="binding site" evidence="12 13">
    <location>
        <position position="102"/>
    </location>
    <ligand>
        <name>ATP</name>
        <dbReference type="ChEBI" id="CHEBI:30616"/>
    </ligand>
</feature>
<comment type="similarity">
    <text evidence="1 12 13 14">Belongs to the NDK family.</text>
</comment>
<reference evidence="17 18" key="1">
    <citation type="submission" date="2011-09" db="EMBL/GenBank/DDBJ databases">
        <title>The permanent draft genome of Caldithrix abyssi DSM 13497.</title>
        <authorList>
            <consortium name="US DOE Joint Genome Institute (JGI-PGF)"/>
            <person name="Lucas S."/>
            <person name="Han J."/>
            <person name="Lapidus A."/>
            <person name="Bruce D."/>
            <person name="Goodwin L."/>
            <person name="Pitluck S."/>
            <person name="Peters L."/>
            <person name="Kyrpides N."/>
            <person name="Mavromatis K."/>
            <person name="Ivanova N."/>
            <person name="Mikhailova N."/>
            <person name="Chertkov O."/>
            <person name="Detter J.C."/>
            <person name="Tapia R."/>
            <person name="Han C."/>
            <person name="Land M."/>
            <person name="Hauser L."/>
            <person name="Markowitz V."/>
            <person name="Cheng J.-F."/>
            <person name="Hugenholtz P."/>
            <person name="Woyke T."/>
            <person name="Wu D."/>
            <person name="Spring S."/>
            <person name="Brambilla E."/>
            <person name="Klenk H.-P."/>
            <person name="Eisen J.A."/>
        </authorList>
    </citation>
    <scope>NUCLEOTIDE SEQUENCE [LARGE SCALE GENOMIC DNA]</scope>
    <source>
        <strain evidence="17 18">DSM 13497</strain>
    </source>
</reference>
<dbReference type="InterPro" id="IPR036850">
    <property type="entry name" value="NDK-like_dom_sf"/>
</dbReference>
<dbReference type="Pfam" id="PF00334">
    <property type="entry name" value="NDK"/>
    <property type="match status" value="1"/>
</dbReference>
<dbReference type="SMART" id="SM00562">
    <property type="entry name" value="NDK"/>
    <property type="match status" value="1"/>
</dbReference>
<evidence type="ECO:0000256" key="5">
    <source>
        <dbReference type="ARBA" id="ARBA00022679"/>
    </source>
</evidence>
<feature type="binding site" evidence="12 13">
    <location>
        <position position="9"/>
    </location>
    <ligand>
        <name>ATP</name>
        <dbReference type="ChEBI" id="CHEBI:30616"/>
    </ligand>
</feature>
<accession>H1XVK6</accession>
<feature type="domain" description="Nucleoside diphosphate kinase-like" evidence="15">
    <location>
        <begin position="1"/>
        <end position="138"/>
    </location>
</feature>
<dbReference type="RefSeq" id="WP_006930299.1">
    <property type="nucleotide sequence ID" value="NZ_CM001402.1"/>
</dbReference>
<dbReference type="EMBL" id="CP018099">
    <property type="protein sequence ID" value="APF18947.1"/>
    <property type="molecule type" value="Genomic_DNA"/>
</dbReference>
<feature type="binding site" evidence="12 13">
    <location>
        <position position="85"/>
    </location>
    <ligand>
        <name>ATP</name>
        <dbReference type="ChEBI" id="CHEBI:30616"/>
    </ligand>
</feature>
<dbReference type="Proteomes" id="UP000183868">
    <property type="component" value="Chromosome"/>
</dbReference>
<dbReference type="PRINTS" id="PR01243">
    <property type="entry name" value="NUCDPKINASE"/>
</dbReference>
<dbReference type="InterPro" id="IPR001564">
    <property type="entry name" value="Nucleoside_diP_kinase"/>
</dbReference>
<evidence type="ECO:0000256" key="12">
    <source>
        <dbReference type="HAMAP-Rule" id="MF_00451"/>
    </source>
</evidence>
<protein>
    <recommendedName>
        <fullName evidence="3 12">Nucleoside diphosphate kinase</fullName>
        <shortName evidence="12">NDK</shortName>
        <shortName evidence="12">NDP kinase</shortName>
        <ecNumber evidence="2 12">2.7.4.6</ecNumber>
    </recommendedName>
    <alternativeName>
        <fullName evidence="12">Nucleoside-2-P kinase</fullName>
    </alternativeName>
</protein>
<dbReference type="EC" id="2.7.4.6" evidence="2 12"/>
<dbReference type="NCBIfam" id="NF001908">
    <property type="entry name" value="PRK00668.1"/>
    <property type="match status" value="1"/>
</dbReference>
<dbReference type="HAMAP" id="MF_00451">
    <property type="entry name" value="NDP_kinase"/>
    <property type="match status" value="1"/>
</dbReference>
<dbReference type="PaxDb" id="880073-Calab_3302"/>
<evidence type="ECO:0000256" key="9">
    <source>
        <dbReference type="ARBA" id="ARBA00022840"/>
    </source>
</evidence>
<dbReference type="eggNOG" id="COG0105">
    <property type="taxonomic scope" value="Bacteria"/>
</dbReference>
<dbReference type="GO" id="GO:0006228">
    <property type="term" value="P:UTP biosynthetic process"/>
    <property type="evidence" value="ECO:0007669"/>
    <property type="project" value="UniProtKB-UniRule"/>
</dbReference>
<dbReference type="GO" id="GO:0005737">
    <property type="term" value="C:cytoplasm"/>
    <property type="evidence" value="ECO:0007669"/>
    <property type="project" value="UniProtKB-SubCell"/>
</dbReference>
<dbReference type="PANTHER" id="PTHR46161:SF3">
    <property type="entry name" value="NUCLEOSIDE DIPHOSPHATE KINASE DDB_G0292928-RELATED"/>
    <property type="match status" value="1"/>
</dbReference>
<feature type="binding site" evidence="12 13">
    <location>
        <position position="112"/>
    </location>
    <ligand>
        <name>ATP</name>
        <dbReference type="ChEBI" id="CHEBI:30616"/>
    </ligand>
</feature>
<dbReference type="STRING" id="880073.Cabys_2198"/>
<keyword evidence="8 12" id="KW-0418">Kinase</keyword>
<reference evidence="16 19" key="2">
    <citation type="submission" date="2016-11" db="EMBL/GenBank/DDBJ databases">
        <title>Genomic analysis of Caldithrix abyssi and proposal of a novel bacterial phylum Caldithrichaeota.</title>
        <authorList>
            <person name="Kublanov I."/>
            <person name="Sigalova O."/>
            <person name="Gavrilov S."/>
            <person name="Lebedinsky A."/>
            <person name="Ivanova N."/>
            <person name="Daum C."/>
            <person name="Reddy T."/>
            <person name="Klenk H.P."/>
            <person name="Goker M."/>
            <person name="Reva O."/>
            <person name="Miroshnichenko M."/>
            <person name="Kyprides N."/>
            <person name="Woyke T."/>
            <person name="Gelfand M."/>
        </authorList>
    </citation>
    <scope>NUCLEOTIDE SEQUENCE [LARGE SCALE GENOMIC DNA]</scope>
    <source>
        <strain evidence="16 19">LF13</strain>
    </source>
</reference>
<comment type="catalytic activity">
    <reaction evidence="12">
        <text>a ribonucleoside 5'-diphosphate + ATP = a ribonucleoside 5'-triphosphate + ADP</text>
        <dbReference type="Rhea" id="RHEA:18113"/>
        <dbReference type="ChEBI" id="CHEBI:30616"/>
        <dbReference type="ChEBI" id="CHEBI:57930"/>
        <dbReference type="ChEBI" id="CHEBI:61557"/>
        <dbReference type="ChEBI" id="CHEBI:456216"/>
        <dbReference type="EC" id="2.7.4.6"/>
    </reaction>
</comment>
<evidence type="ECO:0000256" key="3">
    <source>
        <dbReference type="ARBA" id="ARBA00017632"/>
    </source>
</evidence>
<evidence type="ECO:0000256" key="8">
    <source>
        <dbReference type="ARBA" id="ARBA00022777"/>
    </source>
</evidence>
<dbReference type="FunCoup" id="H1XVK6">
    <property type="interactions" value="512"/>
</dbReference>
<feature type="active site" description="Pros-phosphohistidine intermediate" evidence="12 13">
    <location>
        <position position="115"/>
    </location>
</feature>
<dbReference type="HOGENOM" id="CLU_060216_6_3_0"/>
<dbReference type="GO" id="GO:0006241">
    <property type="term" value="P:CTP biosynthetic process"/>
    <property type="evidence" value="ECO:0007669"/>
    <property type="project" value="UniProtKB-UniRule"/>
</dbReference>
<evidence type="ECO:0000256" key="14">
    <source>
        <dbReference type="RuleBase" id="RU004011"/>
    </source>
</evidence>
<organism evidence="17 18">
    <name type="scientific">Caldithrix abyssi DSM 13497</name>
    <dbReference type="NCBI Taxonomy" id="880073"/>
    <lineage>
        <taxon>Bacteria</taxon>
        <taxon>Pseudomonadati</taxon>
        <taxon>Calditrichota</taxon>
        <taxon>Calditrichia</taxon>
        <taxon>Calditrichales</taxon>
        <taxon>Calditrichaceae</taxon>
        <taxon>Caldithrix</taxon>
    </lineage>
</organism>
<feature type="binding site" evidence="12 13">
    <location>
        <position position="57"/>
    </location>
    <ligand>
        <name>ATP</name>
        <dbReference type="ChEBI" id="CHEBI:30616"/>
    </ligand>
</feature>
<dbReference type="GO" id="GO:0005524">
    <property type="term" value="F:ATP binding"/>
    <property type="evidence" value="ECO:0007669"/>
    <property type="project" value="UniProtKB-UniRule"/>
</dbReference>
<comment type="subcellular location">
    <subcellularLocation>
        <location evidence="12">Cytoplasm</location>
    </subcellularLocation>
</comment>
<dbReference type="OrthoDB" id="9801161at2"/>
<comment type="function">
    <text evidence="12">Major role in the synthesis of nucleoside triphosphates other than ATP. The ATP gamma phosphate is transferred to the NDP beta phosphate via a ping-pong mechanism, using a phosphorylated active-site intermediate.</text>
</comment>
<dbReference type="GO" id="GO:0046872">
    <property type="term" value="F:metal ion binding"/>
    <property type="evidence" value="ECO:0007669"/>
    <property type="project" value="UniProtKB-KW"/>
</dbReference>
<keyword evidence="18" id="KW-1185">Reference proteome</keyword>
<dbReference type="Proteomes" id="UP000004671">
    <property type="component" value="Chromosome"/>
</dbReference>
<dbReference type="FunFam" id="3.30.70.141:FF:000003">
    <property type="entry name" value="Nucleoside diphosphate kinase"/>
    <property type="match status" value="1"/>
</dbReference>
<keyword evidence="11 12" id="KW-0546">Nucleotide metabolism</keyword>
<dbReference type="CDD" id="cd04413">
    <property type="entry name" value="NDPk_I"/>
    <property type="match status" value="1"/>
</dbReference>
<dbReference type="EMBL" id="CM001402">
    <property type="protein sequence ID" value="EHO42906.1"/>
    <property type="molecule type" value="Genomic_DNA"/>
</dbReference>
<feature type="binding site" evidence="12 13">
    <location>
        <position position="91"/>
    </location>
    <ligand>
        <name>ATP</name>
        <dbReference type="ChEBI" id="CHEBI:30616"/>
    </ligand>
</feature>
<gene>
    <name evidence="12 16" type="primary">ndk</name>
    <name evidence="16" type="ORF">Cabys_2198</name>
    <name evidence="17" type="ORF">Calab_3302</name>
</gene>
<evidence type="ECO:0000256" key="11">
    <source>
        <dbReference type="ARBA" id="ARBA00023080"/>
    </source>
</evidence>
<dbReference type="SUPFAM" id="SSF54919">
    <property type="entry name" value="Nucleoside diphosphate kinase, NDK"/>
    <property type="match status" value="1"/>
</dbReference>
<keyword evidence="9 12" id="KW-0067">ATP-binding</keyword>
<evidence type="ECO:0000256" key="6">
    <source>
        <dbReference type="ARBA" id="ARBA00022723"/>
    </source>
</evidence>
<comment type="catalytic activity">
    <reaction evidence="12">
        <text>a 2'-deoxyribonucleoside 5'-diphosphate + ATP = a 2'-deoxyribonucleoside 5'-triphosphate + ADP</text>
        <dbReference type="Rhea" id="RHEA:44640"/>
        <dbReference type="ChEBI" id="CHEBI:30616"/>
        <dbReference type="ChEBI" id="CHEBI:61560"/>
        <dbReference type="ChEBI" id="CHEBI:73316"/>
        <dbReference type="ChEBI" id="CHEBI:456216"/>
        <dbReference type="EC" id="2.7.4.6"/>
    </reaction>
</comment>
<evidence type="ECO:0000256" key="4">
    <source>
        <dbReference type="ARBA" id="ARBA00022553"/>
    </source>
</evidence>
<evidence type="ECO:0000256" key="10">
    <source>
        <dbReference type="ARBA" id="ARBA00022842"/>
    </source>
</evidence>
<sequence>MNKTLAIIKPDGVANGLIGEIIKRIEQEGLKIIGMRMTQLDRRQAEGFYYVHRSRPFFHSLIEYMTSGPVVLMVLKGPNAIDRWRTLMGATDPRKADPGTIRAEMGLNIERNVVHGSDSGDSAMYEINYFFKGSDLVE</sequence>
<dbReference type="PROSITE" id="PS51374">
    <property type="entry name" value="NDPK_LIKE"/>
    <property type="match status" value="1"/>
</dbReference>
<evidence type="ECO:0000256" key="2">
    <source>
        <dbReference type="ARBA" id="ARBA00012966"/>
    </source>
</evidence>
<evidence type="ECO:0000256" key="7">
    <source>
        <dbReference type="ARBA" id="ARBA00022741"/>
    </source>
</evidence>
<evidence type="ECO:0000259" key="15">
    <source>
        <dbReference type="SMART" id="SM00562"/>
    </source>
</evidence>
<keyword evidence="7 12" id="KW-0547">Nucleotide-binding</keyword>
<evidence type="ECO:0000313" key="18">
    <source>
        <dbReference type="Proteomes" id="UP000004671"/>
    </source>
</evidence>
<evidence type="ECO:0000256" key="1">
    <source>
        <dbReference type="ARBA" id="ARBA00008142"/>
    </source>
</evidence>
<dbReference type="PANTHER" id="PTHR46161">
    <property type="entry name" value="NUCLEOSIDE DIPHOSPHATE KINASE"/>
    <property type="match status" value="1"/>
</dbReference>
<proteinExistence type="inferred from homology"/>
<comment type="cofactor">
    <cofactor evidence="12">
        <name>Mg(2+)</name>
        <dbReference type="ChEBI" id="CHEBI:18420"/>
    </cofactor>
</comment>
<keyword evidence="4 12" id="KW-0597">Phosphoprotein</keyword>
<evidence type="ECO:0000313" key="19">
    <source>
        <dbReference type="Proteomes" id="UP000183868"/>
    </source>
</evidence>
<dbReference type="Gene3D" id="3.30.70.141">
    <property type="entry name" value="Nucleoside diphosphate kinase-like domain"/>
    <property type="match status" value="1"/>
</dbReference>
<evidence type="ECO:0000256" key="13">
    <source>
        <dbReference type="PROSITE-ProRule" id="PRU00706"/>
    </source>
</evidence>
<comment type="subunit">
    <text evidence="12">Homotetramer.</text>
</comment>
<dbReference type="InterPro" id="IPR034907">
    <property type="entry name" value="NDK-like_dom"/>
</dbReference>
<keyword evidence="12" id="KW-0963">Cytoplasm</keyword>
<keyword evidence="5 12" id="KW-0808">Transferase</keyword>
<evidence type="ECO:0000313" key="17">
    <source>
        <dbReference type="EMBL" id="EHO42906.1"/>
    </source>
</evidence>
<dbReference type="GO" id="GO:0006183">
    <property type="term" value="P:GTP biosynthetic process"/>
    <property type="evidence" value="ECO:0007669"/>
    <property type="project" value="UniProtKB-UniRule"/>
</dbReference>
<evidence type="ECO:0000313" key="16">
    <source>
        <dbReference type="EMBL" id="APF18947.1"/>
    </source>
</evidence>
<dbReference type="KEGG" id="caby:Cabys_2198"/>